<keyword evidence="1" id="KW-0812">Transmembrane</keyword>
<gene>
    <name evidence="3" type="ORF">RGI145_12555</name>
</gene>
<dbReference type="PANTHER" id="PTHR23028">
    <property type="entry name" value="ACETYLTRANSFERASE"/>
    <property type="match status" value="1"/>
</dbReference>
<sequence>MPSRRYHELDVVRGLAAFIVLLHHVWMSFPQAFYVPPLTEASGPADYLFFALKYTPARFLVAGPGCVAVFFVLSGFVLSASFENGRGISYGQYVVKRLCRIYLPFAVAVLVAAGLYVATYKGAVPGMSGWLNATSWSVPLTPDLLLGHLAAYGMEPYHDLNAPMWSLIVELRASLLFPLVFLLVRSRSLWAPLLALGLYLVAAGFMSLDGQTLPMTMLGSLAFLFQWMPLFFLGSALWFQRERLERLFSGLPALGRLGLVAVALLLLGMPAWGPVSTTSMVMKLVWMLGMSLAATIIITAAISTALFHRLAAIRPLRRLGEISYSLYLFHQIVILALAHGLVGILPPGLAVLLAIPVSLVVAELGYRLVETPSMRLGQWLTRGARRVPEAPAALEPMDASEDLGVALAAERR</sequence>
<feature type="transmembrane region" description="Helical" evidence="1">
    <location>
        <begin position="59"/>
        <end position="80"/>
    </location>
</feature>
<keyword evidence="1" id="KW-1133">Transmembrane helix</keyword>
<feature type="domain" description="Acyltransferase 3" evidence="2">
    <location>
        <begin position="7"/>
        <end position="362"/>
    </location>
</feature>
<accession>A0A1L7AGG2</accession>
<dbReference type="GO" id="GO:0016020">
    <property type="term" value="C:membrane"/>
    <property type="evidence" value="ECO:0007669"/>
    <property type="project" value="TreeGrafter"/>
</dbReference>
<dbReference type="GO" id="GO:0000271">
    <property type="term" value="P:polysaccharide biosynthetic process"/>
    <property type="evidence" value="ECO:0007669"/>
    <property type="project" value="TreeGrafter"/>
</dbReference>
<dbReference type="InterPro" id="IPR002656">
    <property type="entry name" value="Acyl_transf_3_dom"/>
</dbReference>
<feature type="transmembrane region" description="Helical" evidence="1">
    <location>
        <begin position="12"/>
        <end position="29"/>
    </location>
</feature>
<reference evidence="3 4" key="1">
    <citation type="submission" date="2016-05" db="EMBL/GenBank/DDBJ databases">
        <title>Complete Genome and Methylome Analysis of Psychrotrophic Bacterial Isolates from Antarctic Lake Untersee.</title>
        <authorList>
            <person name="Fomenkov A."/>
            <person name="Akimov V.N."/>
            <person name="Vasilyeva L.V."/>
            <person name="Andersen D."/>
            <person name="Vincze T."/>
            <person name="Roberts R.J."/>
        </authorList>
    </citation>
    <scope>NUCLEOTIDE SEQUENCE [LARGE SCALE GENOMIC DNA]</scope>
    <source>
        <strain evidence="3 4">U14-5</strain>
    </source>
</reference>
<dbReference type="RefSeq" id="WP_075798640.1">
    <property type="nucleotide sequence ID" value="NZ_CP015583.1"/>
</dbReference>
<dbReference type="eggNOG" id="COG1835">
    <property type="taxonomic scope" value="Bacteria"/>
</dbReference>
<feature type="transmembrane region" description="Helical" evidence="1">
    <location>
        <begin position="220"/>
        <end position="239"/>
    </location>
</feature>
<protein>
    <recommendedName>
        <fullName evidence="2">Acyltransferase 3 domain-containing protein</fullName>
    </recommendedName>
</protein>
<dbReference type="Pfam" id="PF01757">
    <property type="entry name" value="Acyl_transf_3"/>
    <property type="match status" value="1"/>
</dbReference>
<evidence type="ECO:0000313" key="3">
    <source>
        <dbReference type="EMBL" id="APT57821.1"/>
    </source>
</evidence>
<feature type="transmembrane region" description="Helical" evidence="1">
    <location>
        <begin position="251"/>
        <end position="272"/>
    </location>
</feature>
<feature type="transmembrane region" description="Helical" evidence="1">
    <location>
        <begin position="319"/>
        <end position="338"/>
    </location>
</feature>
<evidence type="ECO:0000256" key="1">
    <source>
        <dbReference type="SAM" id="Phobius"/>
    </source>
</evidence>
<proteinExistence type="predicted"/>
<evidence type="ECO:0000259" key="2">
    <source>
        <dbReference type="Pfam" id="PF01757"/>
    </source>
</evidence>
<dbReference type="EMBL" id="CP015583">
    <property type="protein sequence ID" value="APT57821.1"/>
    <property type="molecule type" value="Genomic_DNA"/>
</dbReference>
<dbReference type="InterPro" id="IPR050879">
    <property type="entry name" value="Acyltransferase_3"/>
</dbReference>
<organism evidence="3 4">
    <name type="scientific">Roseomonas gilardii</name>
    <dbReference type="NCBI Taxonomy" id="257708"/>
    <lineage>
        <taxon>Bacteria</taxon>
        <taxon>Pseudomonadati</taxon>
        <taxon>Pseudomonadota</taxon>
        <taxon>Alphaproteobacteria</taxon>
        <taxon>Acetobacterales</taxon>
        <taxon>Roseomonadaceae</taxon>
        <taxon>Roseomonas</taxon>
    </lineage>
</organism>
<dbReference type="STRING" id="257708.RGI145_12555"/>
<name>A0A1L7AGG2_9PROT</name>
<dbReference type="Proteomes" id="UP000185494">
    <property type="component" value="Chromosome 1"/>
</dbReference>
<dbReference type="AlphaFoldDB" id="A0A1L7AGG2"/>
<feature type="transmembrane region" description="Helical" evidence="1">
    <location>
        <begin position="284"/>
        <end position="307"/>
    </location>
</feature>
<evidence type="ECO:0000313" key="4">
    <source>
        <dbReference type="Proteomes" id="UP000185494"/>
    </source>
</evidence>
<feature type="transmembrane region" description="Helical" evidence="1">
    <location>
        <begin position="101"/>
        <end position="120"/>
    </location>
</feature>
<feature type="transmembrane region" description="Helical" evidence="1">
    <location>
        <begin position="164"/>
        <end position="184"/>
    </location>
</feature>
<dbReference type="GO" id="GO:0016747">
    <property type="term" value="F:acyltransferase activity, transferring groups other than amino-acyl groups"/>
    <property type="evidence" value="ECO:0007669"/>
    <property type="project" value="InterPro"/>
</dbReference>
<keyword evidence="1" id="KW-0472">Membrane</keyword>
<feature type="transmembrane region" description="Helical" evidence="1">
    <location>
        <begin position="189"/>
        <end position="208"/>
    </location>
</feature>
<dbReference type="PANTHER" id="PTHR23028:SF131">
    <property type="entry name" value="BLR2367 PROTEIN"/>
    <property type="match status" value="1"/>
</dbReference>
<dbReference type="KEGG" id="rgi:RGI145_12555"/>
<feature type="transmembrane region" description="Helical" evidence="1">
    <location>
        <begin position="344"/>
        <end position="366"/>
    </location>
</feature>